<dbReference type="EMBL" id="JADZLT010000049">
    <property type="protein sequence ID" value="MBH0237861.1"/>
    <property type="molecule type" value="Genomic_DNA"/>
</dbReference>
<dbReference type="AlphaFoldDB" id="A0A931I2S4"/>
<dbReference type="RefSeq" id="WP_197310929.1">
    <property type="nucleotide sequence ID" value="NZ_JADZLT010000049.1"/>
</dbReference>
<evidence type="ECO:0000313" key="8">
    <source>
        <dbReference type="EMBL" id="MBH0237861.1"/>
    </source>
</evidence>
<keyword evidence="4 5" id="KW-0720">Serine protease</keyword>
<keyword evidence="2 5" id="KW-0645">Protease</keyword>
<keyword evidence="3 5" id="KW-0378">Hydrolase</keyword>
<dbReference type="SUPFAM" id="SSF52743">
    <property type="entry name" value="Subtilisin-like"/>
    <property type="match status" value="1"/>
</dbReference>
<keyword evidence="6" id="KW-0732">Signal</keyword>
<evidence type="ECO:0000259" key="7">
    <source>
        <dbReference type="Pfam" id="PF00082"/>
    </source>
</evidence>
<dbReference type="PANTHER" id="PTHR43806:SF11">
    <property type="entry name" value="CEREVISIN-RELATED"/>
    <property type="match status" value="1"/>
</dbReference>
<gene>
    <name evidence="8" type="ORF">I5731_08515</name>
</gene>
<keyword evidence="9" id="KW-1185">Reference proteome</keyword>
<evidence type="ECO:0000256" key="4">
    <source>
        <dbReference type="ARBA" id="ARBA00022825"/>
    </source>
</evidence>
<dbReference type="GO" id="GO:0004252">
    <property type="term" value="F:serine-type endopeptidase activity"/>
    <property type="evidence" value="ECO:0007669"/>
    <property type="project" value="UniProtKB-UniRule"/>
</dbReference>
<evidence type="ECO:0000313" key="9">
    <source>
        <dbReference type="Proteomes" id="UP000631694"/>
    </source>
</evidence>
<evidence type="ECO:0000256" key="2">
    <source>
        <dbReference type="ARBA" id="ARBA00022670"/>
    </source>
</evidence>
<evidence type="ECO:0000256" key="6">
    <source>
        <dbReference type="SAM" id="SignalP"/>
    </source>
</evidence>
<dbReference type="Proteomes" id="UP000631694">
    <property type="component" value="Unassembled WGS sequence"/>
</dbReference>
<dbReference type="InterPro" id="IPR023828">
    <property type="entry name" value="Peptidase_S8_Ser-AS"/>
</dbReference>
<dbReference type="InterPro" id="IPR015500">
    <property type="entry name" value="Peptidase_S8_subtilisin-rel"/>
</dbReference>
<feature type="active site" description="Charge relay system" evidence="5">
    <location>
        <position position="164"/>
    </location>
</feature>
<feature type="domain" description="Peptidase S8/S53" evidence="7">
    <location>
        <begin position="155"/>
        <end position="422"/>
    </location>
</feature>
<dbReference type="GO" id="GO:0006508">
    <property type="term" value="P:proteolysis"/>
    <property type="evidence" value="ECO:0007669"/>
    <property type="project" value="UniProtKB-KW"/>
</dbReference>
<evidence type="ECO:0000256" key="3">
    <source>
        <dbReference type="ARBA" id="ARBA00022801"/>
    </source>
</evidence>
<dbReference type="PRINTS" id="PR00723">
    <property type="entry name" value="SUBTILISIN"/>
</dbReference>
<dbReference type="InterPro" id="IPR000209">
    <property type="entry name" value="Peptidase_S8/S53_dom"/>
</dbReference>
<dbReference type="CDD" id="cd00306">
    <property type="entry name" value="Peptidases_S8_S53"/>
    <property type="match status" value="1"/>
</dbReference>
<comment type="similarity">
    <text evidence="1 5">Belongs to the peptidase S8 family.</text>
</comment>
<comment type="caution">
    <text evidence="8">The sequence shown here is derived from an EMBL/GenBank/DDBJ whole genome shotgun (WGS) entry which is preliminary data.</text>
</comment>
<accession>A0A931I2S4</accession>
<dbReference type="InterPro" id="IPR036852">
    <property type="entry name" value="Peptidase_S8/S53_dom_sf"/>
</dbReference>
<dbReference type="PROSITE" id="PS00138">
    <property type="entry name" value="SUBTILASE_SER"/>
    <property type="match status" value="1"/>
</dbReference>
<dbReference type="Pfam" id="PF00082">
    <property type="entry name" value="Peptidase_S8"/>
    <property type="match status" value="1"/>
</dbReference>
<organism evidence="8 9">
    <name type="scientific">Methylobrevis albus</name>
    <dbReference type="NCBI Taxonomy" id="2793297"/>
    <lineage>
        <taxon>Bacteria</taxon>
        <taxon>Pseudomonadati</taxon>
        <taxon>Pseudomonadota</taxon>
        <taxon>Alphaproteobacteria</taxon>
        <taxon>Hyphomicrobiales</taxon>
        <taxon>Pleomorphomonadaceae</taxon>
        <taxon>Methylobrevis</taxon>
    </lineage>
</organism>
<feature type="active site" description="Charge relay system" evidence="5">
    <location>
        <position position="214"/>
    </location>
</feature>
<dbReference type="InterPro" id="IPR050131">
    <property type="entry name" value="Peptidase_S8_subtilisin-like"/>
</dbReference>
<feature type="signal peptide" evidence="6">
    <location>
        <begin position="1"/>
        <end position="25"/>
    </location>
</feature>
<dbReference type="PANTHER" id="PTHR43806">
    <property type="entry name" value="PEPTIDASE S8"/>
    <property type="match status" value="1"/>
</dbReference>
<feature type="chain" id="PRO_5036797122" evidence="6">
    <location>
        <begin position="26"/>
        <end position="721"/>
    </location>
</feature>
<reference evidence="8" key="1">
    <citation type="submission" date="2020-12" db="EMBL/GenBank/DDBJ databases">
        <title>Methylobrevis albus sp. nov., isolated from fresh water lack sediment.</title>
        <authorList>
            <person name="Zou Q."/>
        </authorList>
    </citation>
    <scope>NUCLEOTIDE SEQUENCE</scope>
    <source>
        <strain evidence="8">L22</strain>
    </source>
</reference>
<dbReference type="Gene3D" id="3.40.50.200">
    <property type="entry name" value="Peptidase S8/S53 domain"/>
    <property type="match status" value="1"/>
</dbReference>
<evidence type="ECO:0000256" key="1">
    <source>
        <dbReference type="ARBA" id="ARBA00011073"/>
    </source>
</evidence>
<dbReference type="Gene3D" id="2.60.120.380">
    <property type="match status" value="1"/>
</dbReference>
<dbReference type="PROSITE" id="PS51892">
    <property type="entry name" value="SUBTILASE"/>
    <property type="match status" value="1"/>
</dbReference>
<feature type="active site" description="Charge relay system" evidence="5">
    <location>
        <position position="389"/>
    </location>
</feature>
<evidence type="ECO:0000256" key="5">
    <source>
        <dbReference type="PROSITE-ProRule" id="PRU01240"/>
    </source>
</evidence>
<sequence length="721" mass="74529">MIDRTRLVSAIAIAVAMTFAGAASADETGGKIVVTKEFAKLLDGTAPIPVVVTVALASADAVTAQLDDAATRGAAKAAIAATLDAAVAGLVPGKAVLKLTTSPRFATKLTTAEIKALATDPRVVAINYDVPVFKDLTQSIPQIQANTLQSAGGTGSGRTVAIIDDGAQRSHPFLGNRHIAAAEACFIAGTTGCPNGTGEQIGAGAAEAKPGQSHGTHVAGIAIGRNTLAGNPRLGVARAARYIPINVFGPFSGTAFSNLDRAFEHVEDLVLTNNNTHRIASVNMSIGGGGSSGQCDDNFPNTKAILTRLRNRDVPVMISAGNGGGNDFMGAPGCISTAISVSSVSKTSVPSTFTDINETTDLFAPGGEFGDCIVSSVQTNSYAAFCGTSMASPHVAGAFAALKQLFPAAKAPQILAALQQTGQLIQDTIHKKPLIKLERARLFLLNPVPPSNDAFARALTLPINASLSTNNAFATRQTGERRHVVSTDDKTLWYKFRATGGLVTIDTLGSDFDTVLAVYDETTLETLSTPVASNNNVSATQLASRVSFNTVANRLYYVAVGSLRASTYGHVVISTVGTVPPPPNDNFAAARTLTIPAAGILSLTGSNRGSSAESGEPYSTATVWFRFRAAAAGTWQIDTNGSNYDTKLGVYRGTAVNALTAIAQDDDGGDGVNSLVRFNAVANTLYYVQVGGFNGSTGNFTLRIANPSNSSASVDLVATRR</sequence>
<name>A0A931I2S4_9HYPH</name>
<protein>
    <submittedName>
        <fullName evidence="8">S8 family serine peptidase</fullName>
    </submittedName>
</protein>
<proteinExistence type="inferred from homology"/>